<feature type="domain" description="Tripartite ATP-independent periplasmic transporters DctQ component" evidence="8">
    <location>
        <begin position="29"/>
        <end position="155"/>
    </location>
</feature>
<evidence type="ECO:0000313" key="10">
    <source>
        <dbReference type="Proteomes" id="UP000769780"/>
    </source>
</evidence>
<keyword evidence="4 7" id="KW-0812">Transmembrane</keyword>
<feature type="transmembrane region" description="Helical" evidence="7">
    <location>
        <begin position="54"/>
        <end position="72"/>
    </location>
</feature>
<dbReference type="Pfam" id="PF04290">
    <property type="entry name" value="DctQ"/>
    <property type="match status" value="1"/>
</dbReference>
<comment type="subcellular location">
    <subcellularLocation>
        <location evidence="1">Cell membrane</location>
        <topology evidence="1">Multi-pass membrane protein</topology>
    </subcellularLocation>
</comment>
<evidence type="ECO:0000256" key="3">
    <source>
        <dbReference type="ARBA" id="ARBA00022475"/>
    </source>
</evidence>
<reference evidence="9 10" key="1">
    <citation type="submission" date="2020-07" db="EMBL/GenBank/DDBJ databases">
        <title>Fungal Genomes of the International Space Station.</title>
        <authorList>
            <person name="Seuylemezian A."/>
            <person name="Singh N.K."/>
            <person name="Wood J."/>
            <person name="Venkateswaran K."/>
        </authorList>
    </citation>
    <scope>NUCLEOTIDE SEQUENCE [LARGE SCALE GENOMIC DNA]</scope>
    <source>
        <strain evidence="9 10">PL-B2</strain>
    </source>
</reference>
<evidence type="ECO:0000256" key="2">
    <source>
        <dbReference type="ARBA" id="ARBA00022448"/>
    </source>
</evidence>
<dbReference type="EMBL" id="JACWFH010000036">
    <property type="protein sequence ID" value="MBY0099441.1"/>
    <property type="molecule type" value="Genomic_DNA"/>
</dbReference>
<keyword evidence="10" id="KW-1185">Reference proteome</keyword>
<sequence length="182" mass="20973">MKRIEQLYTLFRKLKIFGIVICGISIFLMMFFIVADVVSRNFLSGSLNGSIEFVQYYFMPFAIIPGMAYVYGTSILPRLELLIDKLRGTMRNFVTNALLVLELILFTIVVVYSTSYAFSGVEMASSFSAGGEIYPYYHVLFLVPLTFIFVNLEILFILIRNLHKKRGLFKFYSDEEEQANQV</sequence>
<evidence type="ECO:0000256" key="6">
    <source>
        <dbReference type="ARBA" id="ARBA00023136"/>
    </source>
</evidence>
<evidence type="ECO:0000256" key="4">
    <source>
        <dbReference type="ARBA" id="ARBA00022692"/>
    </source>
</evidence>
<keyword evidence="5 7" id="KW-1133">Transmembrane helix</keyword>
<comment type="caution">
    <text evidence="9">The sequence shown here is derived from an EMBL/GenBank/DDBJ whole genome shotgun (WGS) entry which is preliminary data.</text>
</comment>
<evidence type="ECO:0000259" key="8">
    <source>
        <dbReference type="Pfam" id="PF04290"/>
    </source>
</evidence>
<dbReference type="Proteomes" id="UP000769780">
    <property type="component" value="Unassembled WGS sequence"/>
</dbReference>
<name>A0ABS7KAY7_9BACI</name>
<dbReference type="InterPro" id="IPR055348">
    <property type="entry name" value="DctQ"/>
</dbReference>
<accession>A0ABS7KAY7</accession>
<evidence type="ECO:0000256" key="5">
    <source>
        <dbReference type="ARBA" id="ARBA00022989"/>
    </source>
</evidence>
<feature type="transmembrane region" description="Helical" evidence="7">
    <location>
        <begin position="136"/>
        <end position="159"/>
    </location>
</feature>
<dbReference type="RefSeq" id="WP_221875656.1">
    <property type="nucleotide sequence ID" value="NZ_JACWFH010000036.1"/>
</dbReference>
<protein>
    <submittedName>
        <fullName evidence="9">TRAP transporter small permease subunit</fullName>
    </submittedName>
</protein>
<proteinExistence type="predicted"/>
<keyword evidence="6 7" id="KW-0472">Membrane</keyword>
<evidence type="ECO:0000256" key="7">
    <source>
        <dbReference type="SAM" id="Phobius"/>
    </source>
</evidence>
<gene>
    <name evidence="9" type="ORF">H0185_21980</name>
</gene>
<organism evidence="9 10">
    <name type="scientific">Mesobacillus maritimus</name>
    <dbReference type="NCBI Taxonomy" id="1643336"/>
    <lineage>
        <taxon>Bacteria</taxon>
        <taxon>Bacillati</taxon>
        <taxon>Bacillota</taxon>
        <taxon>Bacilli</taxon>
        <taxon>Bacillales</taxon>
        <taxon>Bacillaceae</taxon>
        <taxon>Mesobacillus</taxon>
    </lineage>
</organism>
<feature type="transmembrane region" description="Helical" evidence="7">
    <location>
        <begin position="16"/>
        <end position="34"/>
    </location>
</feature>
<evidence type="ECO:0000256" key="1">
    <source>
        <dbReference type="ARBA" id="ARBA00004651"/>
    </source>
</evidence>
<keyword evidence="3" id="KW-1003">Cell membrane</keyword>
<evidence type="ECO:0000313" key="9">
    <source>
        <dbReference type="EMBL" id="MBY0099441.1"/>
    </source>
</evidence>
<keyword evidence="2" id="KW-0813">Transport</keyword>
<feature type="transmembrane region" description="Helical" evidence="7">
    <location>
        <begin position="93"/>
        <end position="116"/>
    </location>
</feature>